<keyword evidence="3 6" id="KW-0238">DNA-binding</keyword>
<organism evidence="6 7">
    <name type="scientific">Albidovulum denitrificans</name>
    <dbReference type="NCBI Taxonomy" id="404881"/>
    <lineage>
        <taxon>Bacteria</taxon>
        <taxon>Pseudomonadati</taxon>
        <taxon>Pseudomonadota</taxon>
        <taxon>Alphaproteobacteria</taxon>
        <taxon>Rhodobacterales</taxon>
        <taxon>Paracoccaceae</taxon>
        <taxon>Albidovulum</taxon>
    </lineage>
</organism>
<dbReference type="OrthoDB" id="7065657at2"/>
<evidence type="ECO:0000313" key="6">
    <source>
        <dbReference type="EMBL" id="PQV56073.1"/>
    </source>
</evidence>
<dbReference type="SUPFAM" id="SSF100950">
    <property type="entry name" value="NagB/RpiA/CoA transferase-like"/>
    <property type="match status" value="1"/>
</dbReference>
<dbReference type="Proteomes" id="UP000238338">
    <property type="component" value="Unassembled WGS sequence"/>
</dbReference>
<evidence type="ECO:0000256" key="4">
    <source>
        <dbReference type="ARBA" id="ARBA00023163"/>
    </source>
</evidence>
<evidence type="ECO:0000259" key="5">
    <source>
        <dbReference type="Pfam" id="PF04198"/>
    </source>
</evidence>
<proteinExistence type="inferred from homology"/>
<evidence type="ECO:0000256" key="3">
    <source>
        <dbReference type="ARBA" id="ARBA00023125"/>
    </source>
</evidence>
<dbReference type="Gene3D" id="1.10.10.10">
    <property type="entry name" value="Winged helix-like DNA-binding domain superfamily/Winged helix DNA-binding domain"/>
    <property type="match status" value="1"/>
</dbReference>
<protein>
    <submittedName>
        <fullName evidence="6">DNA-binding transcriptional regulator LsrR (DeoR family)</fullName>
    </submittedName>
</protein>
<keyword evidence="4" id="KW-0804">Transcription</keyword>
<reference evidence="6 7" key="1">
    <citation type="submission" date="2018-02" db="EMBL/GenBank/DDBJ databases">
        <title>Genomic Encyclopedia of Archaeal and Bacterial Type Strains, Phase II (KMG-II): from individual species to whole genera.</title>
        <authorList>
            <person name="Goeker M."/>
        </authorList>
    </citation>
    <scope>NUCLEOTIDE SEQUENCE [LARGE SCALE GENOMIC DNA]</scope>
    <source>
        <strain evidence="6 7">DSM 18921</strain>
    </source>
</reference>
<dbReference type="GO" id="GO:0003677">
    <property type="term" value="F:DNA binding"/>
    <property type="evidence" value="ECO:0007669"/>
    <property type="project" value="UniProtKB-KW"/>
</dbReference>
<name>A0A2S8S5L6_9RHOB</name>
<dbReference type="PANTHER" id="PTHR34294">
    <property type="entry name" value="TRANSCRIPTIONAL REGULATOR-RELATED"/>
    <property type="match status" value="1"/>
</dbReference>
<sequence length="320" mass="34712">MDTKFQSKNAAFISSDLNVKVAWLYHVEGMTQEAIASLLDVGRSTVVRSLAASSADHLVITTVNAKSAYQVELERKLEERWGLESAIVVPAPHDPKHLERSIGHAVATYVNQHVNDGMTVAVGGGATLHSSLDFMHRRMLQDTVVVSLVGSLPFSKWINPSIVASKMAERLGVESYQISAPVVLDDADLRDRLWAQPMLAEVRRRARKADLAILTVGEVAPTATIFKHGIVPTKLIEPLQKLGAVANILCCFVNAEGHLVDHPINRCIMSLLPEEVASVGRIILAAGGTQKVAGIRAALRAVKARILITDSETAEKLLEM</sequence>
<dbReference type="PANTHER" id="PTHR34294:SF1">
    <property type="entry name" value="TRANSCRIPTIONAL REGULATOR LSRR"/>
    <property type="match status" value="1"/>
</dbReference>
<keyword evidence="2" id="KW-0805">Transcription regulation</keyword>
<dbReference type="EMBL" id="PVEP01000006">
    <property type="protein sequence ID" value="PQV56073.1"/>
    <property type="molecule type" value="Genomic_DNA"/>
</dbReference>
<evidence type="ECO:0000256" key="2">
    <source>
        <dbReference type="ARBA" id="ARBA00023015"/>
    </source>
</evidence>
<dbReference type="AlphaFoldDB" id="A0A2S8S5L6"/>
<dbReference type="Gene3D" id="3.40.50.1360">
    <property type="match status" value="1"/>
</dbReference>
<comment type="similarity">
    <text evidence="1">Belongs to the SorC transcriptional regulatory family.</text>
</comment>
<dbReference type="InterPro" id="IPR007324">
    <property type="entry name" value="Sugar-bd_dom_put"/>
</dbReference>
<dbReference type="InterPro" id="IPR051054">
    <property type="entry name" value="SorC_transcr_regulators"/>
</dbReference>
<dbReference type="InterPro" id="IPR036388">
    <property type="entry name" value="WH-like_DNA-bd_sf"/>
</dbReference>
<gene>
    <name evidence="6" type="ORF">LX70_02958</name>
</gene>
<comment type="caution">
    <text evidence="6">The sequence shown here is derived from an EMBL/GenBank/DDBJ whole genome shotgun (WGS) entry which is preliminary data.</text>
</comment>
<dbReference type="InterPro" id="IPR037171">
    <property type="entry name" value="NagB/RpiA_transferase-like"/>
</dbReference>
<accession>A0A2S8S5L6</accession>
<feature type="domain" description="Sugar-binding" evidence="5">
    <location>
        <begin position="70"/>
        <end position="319"/>
    </location>
</feature>
<dbReference type="GO" id="GO:0030246">
    <property type="term" value="F:carbohydrate binding"/>
    <property type="evidence" value="ECO:0007669"/>
    <property type="project" value="InterPro"/>
</dbReference>
<keyword evidence="7" id="KW-1185">Reference proteome</keyword>
<dbReference type="RefSeq" id="WP_105515527.1">
    <property type="nucleotide sequence ID" value="NZ_PVEP01000006.1"/>
</dbReference>
<dbReference type="Pfam" id="PF04198">
    <property type="entry name" value="Sugar-bind"/>
    <property type="match status" value="1"/>
</dbReference>
<evidence type="ECO:0000313" key="7">
    <source>
        <dbReference type="Proteomes" id="UP000238338"/>
    </source>
</evidence>
<evidence type="ECO:0000256" key="1">
    <source>
        <dbReference type="ARBA" id="ARBA00010466"/>
    </source>
</evidence>